<evidence type="ECO:0000313" key="1">
    <source>
        <dbReference type="EMBL" id="QTA84445.1"/>
    </source>
</evidence>
<dbReference type="AlphaFoldDB" id="A0A975BG46"/>
<name>A0A975BG46_9BACT</name>
<reference evidence="1" key="1">
    <citation type="journal article" date="2021" name="Microb. Physiol.">
        <title>Proteogenomic Insights into the Physiology of Marine, Sulfate-Reducing, Filamentous Desulfonema limicola and Desulfonema magnum.</title>
        <authorList>
            <person name="Schnaars V."/>
            <person name="Wohlbrand L."/>
            <person name="Scheve S."/>
            <person name="Hinrichs C."/>
            <person name="Reinhardt R."/>
            <person name="Rabus R."/>
        </authorList>
    </citation>
    <scope>NUCLEOTIDE SEQUENCE</scope>
    <source>
        <strain evidence="1">4be13</strain>
    </source>
</reference>
<gene>
    <name evidence="1" type="ORF">dnm_004410</name>
</gene>
<evidence type="ECO:0000313" key="2">
    <source>
        <dbReference type="Proteomes" id="UP000663722"/>
    </source>
</evidence>
<dbReference type="KEGG" id="dmm:dnm_004410"/>
<proteinExistence type="predicted"/>
<dbReference type="EMBL" id="CP061800">
    <property type="protein sequence ID" value="QTA84445.1"/>
    <property type="molecule type" value="Genomic_DNA"/>
</dbReference>
<dbReference type="Proteomes" id="UP000663722">
    <property type="component" value="Chromosome"/>
</dbReference>
<protein>
    <submittedName>
        <fullName evidence="1">Uncharacterized protein</fullName>
    </submittedName>
</protein>
<keyword evidence="2" id="KW-1185">Reference proteome</keyword>
<accession>A0A975BG46</accession>
<dbReference type="RefSeq" id="WP_207680929.1">
    <property type="nucleotide sequence ID" value="NZ_CP061800.1"/>
</dbReference>
<organism evidence="1 2">
    <name type="scientific">Desulfonema magnum</name>
    <dbReference type="NCBI Taxonomy" id="45655"/>
    <lineage>
        <taxon>Bacteria</taxon>
        <taxon>Pseudomonadati</taxon>
        <taxon>Thermodesulfobacteriota</taxon>
        <taxon>Desulfobacteria</taxon>
        <taxon>Desulfobacterales</taxon>
        <taxon>Desulfococcaceae</taxon>
        <taxon>Desulfonema</taxon>
    </lineage>
</organism>
<sequence>MEMTQIAKKLDERLRVWEPEKASVVENLIREIISLADQDYADILRSRSVEQEVLEIIDET</sequence>